<organism evidence="1 2">
    <name type="scientific">Cichlidogyrus casuarinus</name>
    <dbReference type="NCBI Taxonomy" id="1844966"/>
    <lineage>
        <taxon>Eukaryota</taxon>
        <taxon>Metazoa</taxon>
        <taxon>Spiralia</taxon>
        <taxon>Lophotrochozoa</taxon>
        <taxon>Platyhelminthes</taxon>
        <taxon>Monogenea</taxon>
        <taxon>Monopisthocotylea</taxon>
        <taxon>Dactylogyridea</taxon>
        <taxon>Ancyrocephalidae</taxon>
        <taxon>Cichlidogyrus</taxon>
    </lineage>
</organism>
<comment type="caution">
    <text evidence="1">The sequence shown here is derived from an EMBL/GenBank/DDBJ whole genome shotgun (WGS) entry which is preliminary data.</text>
</comment>
<reference evidence="1 2" key="1">
    <citation type="submission" date="2024-11" db="EMBL/GenBank/DDBJ databases">
        <title>Adaptive evolution of stress response genes in parasites aligns with host niche diversity.</title>
        <authorList>
            <person name="Hahn C."/>
            <person name="Resl P."/>
        </authorList>
    </citation>
    <scope>NUCLEOTIDE SEQUENCE [LARGE SCALE GENOMIC DNA]</scope>
    <source>
        <strain evidence="1">EGGRZ-B1_66</strain>
        <tissue evidence="1">Body</tissue>
    </source>
</reference>
<keyword evidence="2" id="KW-1185">Reference proteome</keyword>
<dbReference type="AlphaFoldDB" id="A0ABD2PLT7"/>
<evidence type="ECO:0000313" key="2">
    <source>
        <dbReference type="Proteomes" id="UP001626550"/>
    </source>
</evidence>
<proteinExistence type="predicted"/>
<dbReference type="Proteomes" id="UP001626550">
    <property type="component" value="Unassembled WGS sequence"/>
</dbReference>
<dbReference type="EMBL" id="JBJKFK010007515">
    <property type="protein sequence ID" value="KAL3307376.1"/>
    <property type="molecule type" value="Genomic_DNA"/>
</dbReference>
<evidence type="ECO:0000313" key="1">
    <source>
        <dbReference type="EMBL" id="KAL3307376.1"/>
    </source>
</evidence>
<protein>
    <submittedName>
        <fullName evidence="1">Uncharacterized protein</fullName>
    </submittedName>
</protein>
<gene>
    <name evidence="1" type="ORF">Ciccas_014113</name>
</gene>
<name>A0ABD2PLT7_9PLAT</name>
<sequence length="105" mass="12344">MEVDKTNENLKSYDNETIDHYKERDFHGPINFGLVEQPQQRNSWHWGNARTSNTPTWDQNPRQIYPLDSTLAYAFEGFDNTLATTQYNWETNSSTVYSDPSNTKY</sequence>
<accession>A0ABD2PLT7</accession>